<feature type="domain" description="HTH gntR-type" evidence="5">
    <location>
        <begin position="20"/>
        <end position="90"/>
    </location>
</feature>
<evidence type="ECO:0000256" key="2">
    <source>
        <dbReference type="ARBA" id="ARBA00023125"/>
    </source>
</evidence>
<dbReference type="InterPro" id="IPR011711">
    <property type="entry name" value="GntR_C"/>
</dbReference>
<proteinExistence type="predicted"/>
<keyword evidence="1" id="KW-0805">Transcription regulation</keyword>
<dbReference type="PANTHER" id="PTHR43537:SF5">
    <property type="entry name" value="UXU OPERON TRANSCRIPTIONAL REGULATOR"/>
    <property type="match status" value="1"/>
</dbReference>
<dbReference type="SUPFAM" id="SSF46785">
    <property type="entry name" value="Winged helix' DNA-binding domain"/>
    <property type="match status" value="1"/>
</dbReference>
<dbReference type="CDD" id="cd07377">
    <property type="entry name" value="WHTH_GntR"/>
    <property type="match status" value="1"/>
</dbReference>
<sequence>MTSSGTGRVKPDALGSRRVKRGYEQVADQLQRDIMAGTIPTGTRLPTEPELAEHFGTSRSTIREALRILASQRIVETRPGNSGGSVVTRPSSEDVSEYLMLAFALWTDETVEVQDLFDARETMEIASVGWAASRSAGDAVETLSRFLPDDVTDLDDEQILIFDRGFHEAILGLAGNRFIQTVSLPIYDVLNKRVHRNLIAPSFWPRMVEEHRQLMAAIAAGDSAGARTLMEEHMRAVRLAYAPVIDDEEGEESG</sequence>
<comment type="caution">
    <text evidence="6">The sequence shown here is derived from an EMBL/GenBank/DDBJ whole genome shotgun (WGS) entry which is preliminary data.</text>
</comment>
<dbReference type="Gene3D" id="1.10.10.10">
    <property type="entry name" value="Winged helix-like DNA-binding domain superfamily/Winged helix DNA-binding domain"/>
    <property type="match status" value="1"/>
</dbReference>
<feature type="region of interest" description="Disordered" evidence="4">
    <location>
        <begin position="1"/>
        <end position="21"/>
    </location>
</feature>
<dbReference type="PRINTS" id="PR00035">
    <property type="entry name" value="HTHGNTR"/>
</dbReference>
<dbReference type="EMBL" id="JAHKKG010000008">
    <property type="protein sequence ID" value="MBU2667190.1"/>
    <property type="molecule type" value="Genomic_DNA"/>
</dbReference>
<keyword evidence="7" id="KW-1185">Reference proteome</keyword>
<keyword evidence="3" id="KW-0804">Transcription</keyword>
<dbReference type="SMART" id="SM00345">
    <property type="entry name" value="HTH_GNTR"/>
    <property type="match status" value="1"/>
</dbReference>
<evidence type="ECO:0000256" key="1">
    <source>
        <dbReference type="ARBA" id="ARBA00023015"/>
    </source>
</evidence>
<evidence type="ECO:0000256" key="3">
    <source>
        <dbReference type="ARBA" id="ARBA00023163"/>
    </source>
</evidence>
<dbReference type="SMART" id="SM00895">
    <property type="entry name" value="FCD"/>
    <property type="match status" value="1"/>
</dbReference>
<dbReference type="InterPro" id="IPR036388">
    <property type="entry name" value="WH-like_DNA-bd_sf"/>
</dbReference>
<evidence type="ECO:0000313" key="6">
    <source>
        <dbReference type="EMBL" id="MBU2667190.1"/>
    </source>
</evidence>
<dbReference type="InterPro" id="IPR000524">
    <property type="entry name" value="Tscrpt_reg_HTH_GntR"/>
</dbReference>
<dbReference type="Proteomes" id="UP001519654">
    <property type="component" value="Unassembled WGS sequence"/>
</dbReference>
<dbReference type="PROSITE" id="PS50949">
    <property type="entry name" value="HTH_GNTR"/>
    <property type="match status" value="1"/>
</dbReference>
<dbReference type="SUPFAM" id="SSF48008">
    <property type="entry name" value="GntR ligand-binding domain-like"/>
    <property type="match status" value="1"/>
</dbReference>
<reference evidence="6 7" key="1">
    <citation type="submission" date="2021-06" db="EMBL/GenBank/DDBJ databases">
        <title>Actinoplanes lichenicola sp. nov., and Actinoplanes ovalisporus sp. nov., isolated from lichen in Thailand.</title>
        <authorList>
            <person name="Saeng-In P."/>
            <person name="Kanchanasin P."/>
            <person name="Yuki M."/>
            <person name="Kudo T."/>
            <person name="Ohkuma M."/>
            <person name="Phongsopitanun W."/>
            <person name="Tanasupawat S."/>
        </authorList>
    </citation>
    <scope>NUCLEOTIDE SEQUENCE [LARGE SCALE GENOMIC DNA]</scope>
    <source>
        <strain evidence="6 7">NBRC 110975</strain>
    </source>
</reference>
<dbReference type="RefSeq" id="WP_215791442.1">
    <property type="nucleotide sequence ID" value="NZ_JAHKKG010000008.1"/>
</dbReference>
<dbReference type="Gene3D" id="1.20.120.530">
    <property type="entry name" value="GntR ligand-binding domain-like"/>
    <property type="match status" value="1"/>
</dbReference>
<dbReference type="Pfam" id="PF00392">
    <property type="entry name" value="GntR"/>
    <property type="match status" value="1"/>
</dbReference>
<evidence type="ECO:0000256" key="4">
    <source>
        <dbReference type="SAM" id="MobiDB-lite"/>
    </source>
</evidence>
<gene>
    <name evidence="6" type="ORF">KOI35_27145</name>
</gene>
<dbReference type="InterPro" id="IPR036390">
    <property type="entry name" value="WH_DNA-bd_sf"/>
</dbReference>
<dbReference type="PANTHER" id="PTHR43537">
    <property type="entry name" value="TRANSCRIPTIONAL REGULATOR, GNTR FAMILY"/>
    <property type="match status" value="1"/>
</dbReference>
<keyword evidence="2" id="KW-0238">DNA-binding</keyword>
<dbReference type="InterPro" id="IPR008920">
    <property type="entry name" value="TF_FadR/GntR_C"/>
</dbReference>
<protein>
    <submittedName>
        <fullName evidence="6">FadR family transcriptional regulator</fullName>
    </submittedName>
</protein>
<evidence type="ECO:0000259" key="5">
    <source>
        <dbReference type="PROSITE" id="PS50949"/>
    </source>
</evidence>
<name>A0ABS5YUU8_9ACTN</name>
<accession>A0ABS5YUU8</accession>
<organism evidence="6 7">
    <name type="scientific">Paractinoplanes bogorensis</name>
    <dbReference type="NCBI Taxonomy" id="1610840"/>
    <lineage>
        <taxon>Bacteria</taxon>
        <taxon>Bacillati</taxon>
        <taxon>Actinomycetota</taxon>
        <taxon>Actinomycetes</taxon>
        <taxon>Micromonosporales</taxon>
        <taxon>Micromonosporaceae</taxon>
        <taxon>Paractinoplanes</taxon>
    </lineage>
</organism>
<evidence type="ECO:0000313" key="7">
    <source>
        <dbReference type="Proteomes" id="UP001519654"/>
    </source>
</evidence>
<dbReference type="Pfam" id="PF07729">
    <property type="entry name" value="FCD"/>
    <property type="match status" value="1"/>
</dbReference>